<evidence type="ECO:0000256" key="5">
    <source>
        <dbReference type="ARBA" id="ARBA00023136"/>
    </source>
</evidence>
<keyword evidence="5 6" id="KW-0472">Membrane</keyword>
<feature type="transmembrane region" description="Helical" evidence="6">
    <location>
        <begin position="80"/>
        <end position="109"/>
    </location>
</feature>
<keyword evidence="3 6" id="KW-0812">Transmembrane</keyword>
<dbReference type="PANTHER" id="PTHR12300">
    <property type="entry name" value="HVA22-LIKE PROTEINS"/>
    <property type="match status" value="1"/>
</dbReference>
<keyword evidence="8" id="KW-1185">Reference proteome</keyword>
<dbReference type="InterPro" id="IPR004345">
    <property type="entry name" value="TB2_DP1_HVA22"/>
</dbReference>
<dbReference type="PANTHER" id="PTHR12300:SF161">
    <property type="entry name" value="RECEPTOR EXPRESSION-ENHANCING PROTEIN"/>
    <property type="match status" value="1"/>
</dbReference>
<dbReference type="AlphaFoldDB" id="A0A4S2LA46"/>
<proteinExistence type="inferred from homology"/>
<evidence type="ECO:0000256" key="3">
    <source>
        <dbReference type="ARBA" id="ARBA00022692"/>
    </source>
</evidence>
<dbReference type="STRING" id="147828.A0A4S2LA46"/>
<dbReference type="EMBL" id="SJOL01008516">
    <property type="protein sequence ID" value="TGZ60175.1"/>
    <property type="molecule type" value="Genomic_DNA"/>
</dbReference>
<evidence type="ECO:0000256" key="2">
    <source>
        <dbReference type="ARBA" id="ARBA00008573"/>
    </source>
</evidence>
<evidence type="ECO:0000313" key="8">
    <source>
        <dbReference type="Proteomes" id="UP000308267"/>
    </source>
</evidence>
<evidence type="ECO:0000256" key="6">
    <source>
        <dbReference type="RuleBase" id="RU362006"/>
    </source>
</evidence>
<gene>
    <name evidence="7" type="ORF">CRM22_008695</name>
</gene>
<evidence type="ECO:0000256" key="4">
    <source>
        <dbReference type="ARBA" id="ARBA00022989"/>
    </source>
</evidence>
<feature type="transmembrane region" description="Helical" evidence="6">
    <location>
        <begin position="129"/>
        <end position="153"/>
    </location>
</feature>
<feature type="transmembrane region" description="Helical" evidence="6">
    <location>
        <begin position="15"/>
        <end position="35"/>
    </location>
</feature>
<protein>
    <recommendedName>
        <fullName evidence="6">Receptor expression-enhancing protein</fullName>
    </recommendedName>
</protein>
<evidence type="ECO:0000313" key="7">
    <source>
        <dbReference type="EMBL" id="TGZ60175.1"/>
    </source>
</evidence>
<name>A0A4S2LA46_OPIFE</name>
<keyword evidence="4 6" id="KW-1133">Transmembrane helix</keyword>
<comment type="subcellular location">
    <subcellularLocation>
        <location evidence="1 6">Membrane</location>
        <topology evidence="1 6">Multi-pass membrane protein</topology>
    </subcellularLocation>
</comment>
<feature type="non-terminal residue" evidence="7">
    <location>
        <position position="1"/>
    </location>
</feature>
<dbReference type="Proteomes" id="UP000308267">
    <property type="component" value="Unassembled WGS sequence"/>
</dbReference>
<organism evidence="7 8">
    <name type="scientific">Opisthorchis felineus</name>
    <dbReference type="NCBI Taxonomy" id="147828"/>
    <lineage>
        <taxon>Eukaryota</taxon>
        <taxon>Metazoa</taxon>
        <taxon>Spiralia</taxon>
        <taxon>Lophotrochozoa</taxon>
        <taxon>Platyhelminthes</taxon>
        <taxon>Trematoda</taxon>
        <taxon>Digenea</taxon>
        <taxon>Opisthorchiida</taxon>
        <taxon>Opisthorchiata</taxon>
        <taxon>Opisthorchiidae</taxon>
        <taxon>Opisthorchis</taxon>
    </lineage>
</organism>
<comment type="caution">
    <text evidence="7">The sequence shown here is derived from an EMBL/GenBank/DDBJ whole genome shotgun (WGS) entry which is preliminary data.</text>
</comment>
<evidence type="ECO:0000256" key="1">
    <source>
        <dbReference type="ARBA" id="ARBA00004141"/>
    </source>
</evidence>
<reference evidence="7 8" key="1">
    <citation type="journal article" date="2019" name="BMC Genomics">
        <title>New insights from Opisthorchis felineus genome: update on genomics of the epidemiologically important liver flukes.</title>
        <authorList>
            <person name="Ershov N.I."/>
            <person name="Mordvinov V.A."/>
            <person name="Prokhortchouk E.B."/>
            <person name="Pakharukova M.Y."/>
            <person name="Gunbin K.V."/>
            <person name="Ustyantsev K."/>
            <person name="Genaev M.A."/>
            <person name="Blinov A.G."/>
            <person name="Mazur A."/>
            <person name="Boulygina E."/>
            <person name="Tsygankova S."/>
            <person name="Khrameeva E."/>
            <person name="Chekanov N."/>
            <person name="Fan G."/>
            <person name="Xiao A."/>
            <person name="Zhang H."/>
            <person name="Xu X."/>
            <person name="Yang H."/>
            <person name="Solovyev V."/>
            <person name="Lee S.M."/>
            <person name="Liu X."/>
            <person name="Afonnikov D.A."/>
            <person name="Skryabin K.G."/>
        </authorList>
    </citation>
    <scope>NUCLEOTIDE SEQUENCE [LARGE SCALE GENOMIC DNA]</scope>
    <source>
        <strain evidence="7">AK-0245</strain>
        <tissue evidence="7">Whole organism</tissue>
    </source>
</reference>
<dbReference type="Pfam" id="PF03134">
    <property type="entry name" value="TB2_DP1_HVA22"/>
    <property type="match status" value="1"/>
</dbReference>
<accession>A0A4S2LA46</accession>
<sequence length="226" mass="26285">TRLSDIHSVNHFRPAYIPICIYFGLHLHQVIHLKVKRQNIQMDRLRSLRTKLADYLHRDNSFNDLLKKAEEKTKVDRVNLVLGAIVIFVVYLIFGYGTSFLASFVGFLYPAYRSIKALETEDKEDDKKWLTYWVVFAAVSVFEAFTDILFYWIPLYSLLKCFMFLFMMIPTEPNGSVLIYQRIMRPYFLKHEKKLDDAVKAASDLAGDFSQNAMHLAAGAMHGKNE</sequence>
<dbReference type="GO" id="GO:0016020">
    <property type="term" value="C:membrane"/>
    <property type="evidence" value="ECO:0007669"/>
    <property type="project" value="UniProtKB-SubCell"/>
</dbReference>
<dbReference type="OrthoDB" id="10009287at2759"/>
<comment type="similarity">
    <text evidence="2 6">Belongs to the DP1 family.</text>
</comment>